<evidence type="ECO:0000256" key="10">
    <source>
        <dbReference type="ARBA" id="ARBA00043952"/>
    </source>
</evidence>
<keyword evidence="9" id="KW-0539">Nucleus</keyword>
<gene>
    <name evidence="13" type="ORF">M408DRAFT_328252</name>
</gene>
<dbReference type="InterPro" id="IPR039577">
    <property type="entry name" value="Rad18"/>
</dbReference>
<dbReference type="InterPro" id="IPR013083">
    <property type="entry name" value="Znf_RING/FYVE/PHD"/>
</dbReference>
<evidence type="ECO:0000256" key="7">
    <source>
        <dbReference type="ARBA" id="ARBA00022833"/>
    </source>
</evidence>
<protein>
    <recommendedName>
        <fullName evidence="12">UBZ4-type domain-containing protein</fullName>
    </recommendedName>
</protein>
<keyword evidence="5" id="KW-0863">Zinc-finger</keyword>
<keyword evidence="8" id="KW-0234">DNA repair</keyword>
<dbReference type="PANTHER" id="PTHR14134:SF2">
    <property type="entry name" value="E3 UBIQUITIN-PROTEIN LIGASE RAD18"/>
    <property type="match status" value="1"/>
</dbReference>
<evidence type="ECO:0000313" key="14">
    <source>
        <dbReference type="Proteomes" id="UP000054097"/>
    </source>
</evidence>
<dbReference type="GO" id="GO:0008270">
    <property type="term" value="F:zinc ion binding"/>
    <property type="evidence" value="ECO:0007669"/>
    <property type="project" value="UniProtKB-KW"/>
</dbReference>
<dbReference type="AlphaFoldDB" id="A0A0C3BDH3"/>
<reference evidence="13 14" key="1">
    <citation type="submission" date="2014-04" db="EMBL/GenBank/DDBJ databases">
        <authorList>
            <consortium name="DOE Joint Genome Institute"/>
            <person name="Kuo A."/>
            <person name="Zuccaro A."/>
            <person name="Kohler A."/>
            <person name="Nagy L.G."/>
            <person name="Floudas D."/>
            <person name="Copeland A."/>
            <person name="Barry K.W."/>
            <person name="Cichocki N."/>
            <person name="Veneault-Fourrey C."/>
            <person name="LaButti K."/>
            <person name="Lindquist E.A."/>
            <person name="Lipzen A."/>
            <person name="Lundell T."/>
            <person name="Morin E."/>
            <person name="Murat C."/>
            <person name="Sun H."/>
            <person name="Tunlid A."/>
            <person name="Henrissat B."/>
            <person name="Grigoriev I.V."/>
            <person name="Hibbett D.S."/>
            <person name="Martin F."/>
            <person name="Nordberg H.P."/>
            <person name="Cantor M.N."/>
            <person name="Hua S.X."/>
        </authorList>
    </citation>
    <scope>NUCLEOTIDE SEQUENCE [LARGE SCALE GENOMIC DNA]</scope>
    <source>
        <strain evidence="13 14">MAFF 305830</strain>
    </source>
</reference>
<keyword evidence="7" id="KW-0862">Zinc</keyword>
<feature type="region of interest" description="Disordered" evidence="11">
    <location>
        <begin position="309"/>
        <end position="340"/>
    </location>
</feature>
<dbReference type="STRING" id="933852.A0A0C3BDH3"/>
<dbReference type="OrthoDB" id="9049620at2759"/>
<name>A0A0C3BDH3_SERVB</name>
<dbReference type="Gene3D" id="3.30.160.60">
    <property type="entry name" value="Classic Zinc Finger"/>
    <property type="match status" value="1"/>
</dbReference>
<organism evidence="13 14">
    <name type="scientific">Serendipita vermifera MAFF 305830</name>
    <dbReference type="NCBI Taxonomy" id="933852"/>
    <lineage>
        <taxon>Eukaryota</taxon>
        <taxon>Fungi</taxon>
        <taxon>Dikarya</taxon>
        <taxon>Basidiomycota</taxon>
        <taxon>Agaricomycotina</taxon>
        <taxon>Agaricomycetes</taxon>
        <taxon>Sebacinales</taxon>
        <taxon>Serendipitaceae</taxon>
        <taxon>Serendipita</taxon>
    </lineage>
</organism>
<dbReference type="GO" id="GO:0005634">
    <property type="term" value="C:nucleus"/>
    <property type="evidence" value="ECO:0007669"/>
    <property type="project" value="UniProtKB-SubCell"/>
</dbReference>
<evidence type="ECO:0000256" key="4">
    <source>
        <dbReference type="ARBA" id="ARBA00022763"/>
    </source>
</evidence>
<dbReference type="GO" id="GO:0097505">
    <property type="term" value="C:Rad6-Rad18 complex"/>
    <property type="evidence" value="ECO:0007669"/>
    <property type="project" value="TreeGrafter"/>
</dbReference>
<evidence type="ECO:0000256" key="3">
    <source>
        <dbReference type="ARBA" id="ARBA00022723"/>
    </source>
</evidence>
<evidence type="ECO:0000256" key="6">
    <source>
        <dbReference type="ARBA" id="ARBA00022786"/>
    </source>
</evidence>
<evidence type="ECO:0000256" key="8">
    <source>
        <dbReference type="ARBA" id="ARBA00023204"/>
    </source>
</evidence>
<dbReference type="GO" id="GO:0006513">
    <property type="term" value="P:protein monoubiquitination"/>
    <property type="evidence" value="ECO:0007669"/>
    <property type="project" value="InterPro"/>
</dbReference>
<reference evidence="14" key="2">
    <citation type="submission" date="2015-01" db="EMBL/GenBank/DDBJ databases">
        <title>Evolutionary Origins and Diversification of the Mycorrhizal Mutualists.</title>
        <authorList>
            <consortium name="DOE Joint Genome Institute"/>
            <consortium name="Mycorrhizal Genomics Consortium"/>
            <person name="Kohler A."/>
            <person name="Kuo A."/>
            <person name="Nagy L.G."/>
            <person name="Floudas D."/>
            <person name="Copeland A."/>
            <person name="Barry K.W."/>
            <person name="Cichocki N."/>
            <person name="Veneault-Fourrey C."/>
            <person name="LaButti K."/>
            <person name="Lindquist E.A."/>
            <person name="Lipzen A."/>
            <person name="Lundell T."/>
            <person name="Morin E."/>
            <person name="Murat C."/>
            <person name="Riley R."/>
            <person name="Ohm R."/>
            <person name="Sun H."/>
            <person name="Tunlid A."/>
            <person name="Henrissat B."/>
            <person name="Grigoriev I.V."/>
            <person name="Hibbett D.S."/>
            <person name="Martin F."/>
        </authorList>
    </citation>
    <scope>NUCLEOTIDE SEQUENCE [LARGE SCALE GENOMIC DNA]</scope>
    <source>
        <strain evidence="14">MAFF 305830</strain>
    </source>
</reference>
<dbReference type="GO" id="GO:0061630">
    <property type="term" value="F:ubiquitin protein ligase activity"/>
    <property type="evidence" value="ECO:0007669"/>
    <property type="project" value="InterPro"/>
</dbReference>
<comment type="subcellular location">
    <subcellularLocation>
        <location evidence="1">Nucleus</location>
    </subcellularLocation>
</comment>
<keyword evidence="2" id="KW-0808">Transferase</keyword>
<dbReference type="GO" id="GO:0006301">
    <property type="term" value="P:DNA damage tolerance"/>
    <property type="evidence" value="ECO:0007669"/>
    <property type="project" value="InterPro"/>
</dbReference>
<dbReference type="EMBL" id="KN824285">
    <property type="protein sequence ID" value="KIM30159.1"/>
    <property type="molecule type" value="Genomic_DNA"/>
</dbReference>
<keyword evidence="6" id="KW-0833">Ubl conjugation pathway</keyword>
<keyword evidence="4" id="KW-0227">DNA damage</keyword>
<comment type="pathway">
    <text evidence="10">Protein modification.</text>
</comment>
<dbReference type="Proteomes" id="UP000054097">
    <property type="component" value="Unassembled WGS sequence"/>
</dbReference>
<feature type="compositionally biased region" description="Polar residues" evidence="11">
    <location>
        <begin position="73"/>
        <end position="103"/>
    </location>
</feature>
<sequence length="340" mass="37696">MCIRESLTVKPECPVCRTATSDGLLKRNTMLSEVVEAYKLARQTILGHEKESNMNMHTGYPASVLGKRKRSDMSITSSGNSPGTSKMSRLDSNGSSSKTSPMISPNGIHNMVQSPLNTDTRLSMVSCPICEEIVDANYINTHLDNSCSLNSRQIEGLAGKRQNRGGGARNETSQAKAWANVLGPRAAGKAKLKGVANDIPMKRISKVNYDIKTTKQLRELLAEEGLNDKGDVPQLRARHERWVNMWNAEVDAPKPRPRHTLIKDVTEWEQALARTKNKPIPKVENSKAWLETNRDQFDRLIADARVNARARREQAEEDEEAIEAESPEVVDLVSSSPRAA</sequence>
<feature type="domain" description="UBZ4-type" evidence="12">
    <location>
        <begin position="124"/>
        <end position="148"/>
    </location>
</feature>
<accession>A0A0C3BDH3</accession>
<evidence type="ECO:0000256" key="11">
    <source>
        <dbReference type="SAM" id="MobiDB-lite"/>
    </source>
</evidence>
<keyword evidence="14" id="KW-1185">Reference proteome</keyword>
<keyword evidence="3" id="KW-0479">Metal-binding</keyword>
<evidence type="ECO:0000256" key="1">
    <source>
        <dbReference type="ARBA" id="ARBA00004123"/>
    </source>
</evidence>
<evidence type="ECO:0000313" key="13">
    <source>
        <dbReference type="EMBL" id="KIM30159.1"/>
    </source>
</evidence>
<dbReference type="SMART" id="SM00734">
    <property type="entry name" value="ZnF_Rad18"/>
    <property type="match status" value="1"/>
</dbReference>
<proteinExistence type="predicted"/>
<evidence type="ECO:0000256" key="5">
    <source>
        <dbReference type="ARBA" id="ARBA00022771"/>
    </source>
</evidence>
<dbReference type="HOGENOM" id="CLU_028491_3_0_1"/>
<evidence type="ECO:0000256" key="9">
    <source>
        <dbReference type="ARBA" id="ARBA00023242"/>
    </source>
</evidence>
<dbReference type="GO" id="GO:0003697">
    <property type="term" value="F:single-stranded DNA binding"/>
    <property type="evidence" value="ECO:0007669"/>
    <property type="project" value="InterPro"/>
</dbReference>
<evidence type="ECO:0000259" key="12">
    <source>
        <dbReference type="SMART" id="SM00734"/>
    </source>
</evidence>
<feature type="compositionally biased region" description="Acidic residues" evidence="11">
    <location>
        <begin position="315"/>
        <end position="328"/>
    </location>
</feature>
<feature type="region of interest" description="Disordered" evidence="11">
    <location>
        <begin position="65"/>
        <end position="114"/>
    </location>
</feature>
<dbReference type="PANTHER" id="PTHR14134">
    <property type="entry name" value="E3 UBIQUITIN-PROTEIN LIGASE RAD18"/>
    <property type="match status" value="1"/>
</dbReference>
<evidence type="ECO:0000256" key="2">
    <source>
        <dbReference type="ARBA" id="ARBA00022679"/>
    </source>
</evidence>
<dbReference type="GO" id="GO:0006281">
    <property type="term" value="P:DNA repair"/>
    <property type="evidence" value="ECO:0007669"/>
    <property type="project" value="UniProtKB-KW"/>
</dbReference>
<dbReference type="InterPro" id="IPR006642">
    <property type="entry name" value="Rad18_UBZ4"/>
</dbReference>
<dbReference type="Gene3D" id="3.30.40.10">
    <property type="entry name" value="Zinc/RING finger domain, C3HC4 (zinc finger)"/>
    <property type="match status" value="1"/>
</dbReference>